<comment type="cofactor">
    <cofactor evidence="2">
        <name>Mg(2+)</name>
        <dbReference type="ChEBI" id="CHEBI:18420"/>
    </cofactor>
</comment>
<dbReference type="SUPFAM" id="SSF55811">
    <property type="entry name" value="Nudix"/>
    <property type="match status" value="1"/>
</dbReference>
<dbReference type="EC" id="3.6.1.-" evidence="4"/>
<evidence type="ECO:0000256" key="3">
    <source>
        <dbReference type="ARBA" id="ARBA00022801"/>
    </source>
</evidence>
<evidence type="ECO:0000256" key="4">
    <source>
        <dbReference type="HAMAP-Rule" id="MF_00298"/>
    </source>
</evidence>
<dbReference type="InterPro" id="IPR000086">
    <property type="entry name" value="NUDIX_hydrolase_dom"/>
</dbReference>
<dbReference type="InterPro" id="IPR015797">
    <property type="entry name" value="NUDIX_hydrolase-like_dom_sf"/>
</dbReference>
<dbReference type="HAMAP" id="MF_00298">
    <property type="entry name" value="Nudix_RppH"/>
    <property type="match status" value="1"/>
</dbReference>
<comment type="similarity">
    <text evidence="4">Belongs to the Nudix hydrolase family. RppH subfamily.</text>
</comment>
<comment type="caution">
    <text evidence="6">The sequence shown here is derived from an EMBL/GenBank/DDBJ whole genome shotgun (WGS) entry which is preliminary data.</text>
</comment>
<keyword evidence="3 4" id="KW-0378">Hydrolase</keyword>
<name>A0A3L9Y3N0_9RHOB</name>
<dbReference type="GO" id="GO:0008893">
    <property type="term" value="F:guanosine-3',5'-bis(diphosphate) 3'-diphosphatase activity"/>
    <property type="evidence" value="ECO:0007669"/>
    <property type="project" value="TreeGrafter"/>
</dbReference>
<evidence type="ECO:0000259" key="5">
    <source>
        <dbReference type="PROSITE" id="PS51462"/>
    </source>
</evidence>
<dbReference type="InterPro" id="IPR020476">
    <property type="entry name" value="Nudix_hydrolase"/>
</dbReference>
<dbReference type="NCBIfam" id="NF001938">
    <property type="entry name" value="PRK00714.1-5"/>
    <property type="match status" value="1"/>
</dbReference>
<accession>A0A3L9Y3N0</accession>
<evidence type="ECO:0000313" key="6">
    <source>
        <dbReference type="EMBL" id="RMA43421.1"/>
    </source>
</evidence>
<protein>
    <recommendedName>
        <fullName evidence="4">RNA pyrophosphohydrolase</fullName>
        <ecNumber evidence="4">3.6.1.-</ecNumber>
    </recommendedName>
    <alternativeName>
        <fullName evidence="4">(Di)nucleoside polyphosphate hydrolase</fullName>
    </alternativeName>
</protein>
<sequence>MTPAEIESLPYRPCVGVVLINADGLVFAGQRADMDTPAWQMPQGGVDADETPEAAAFRELLEETGVGAEHVTLAGQTADWLTYDLPPEIVPERWGGKYRGQKQMWFLMRLEADDGVIDLRHEDVEFSDWSWMPTATLLDLIVPFKREMYEQVFKEFGLC</sequence>
<comment type="cofactor">
    <cofactor evidence="4">
        <name>a divalent metal cation</name>
        <dbReference type="ChEBI" id="CHEBI:60240"/>
    </cofactor>
</comment>
<dbReference type="GO" id="GO:0034432">
    <property type="term" value="F:bis(5'-adenosyl)-pentaphosphatase activity"/>
    <property type="evidence" value="ECO:0007669"/>
    <property type="project" value="TreeGrafter"/>
</dbReference>
<dbReference type="InterPro" id="IPR020084">
    <property type="entry name" value="NUDIX_hydrolase_CS"/>
</dbReference>
<organism evidence="6 7">
    <name type="scientific">Rhodophyticola porphyridii</name>
    <dbReference type="NCBI Taxonomy" id="1852017"/>
    <lineage>
        <taxon>Bacteria</taxon>
        <taxon>Pseudomonadati</taxon>
        <taxon>Pseudomonadota</taxon>
        <taxon>Alphaproteobacteria</taxon>
        <taxon>Rhodobacterales</taxon>
        <taxon>Roseobacteraceae</taxon>
        <taxon>Rhodophyticola</taxon>
    </lineage>
</organism>
<evidence type="ECO:0000313" key="7">
    <source>
        <dbReference type="Proteomes" id="UP000281343"/>
    </source>
</evidence>
<dbReference type="EMBL" id="RCNT01000001">
    <property type="protein sequence ID" value="RMA43421.1"/>
    <property type="molecule type" value="Genomic_DNA"/>
</dbReference>
<dbReference type="PANTHER" id="PTHR11839">
    <property type="entry name" value="UDP/ADP-SUGAR PYROPHOSPHATASE"/>
    <property type="match status" value="1"/>
</dbReference>
<dbReference type="Proteomes" id="UP000281343">
    <property type="component" value="Unassembled WGS sequence"/>
</dbReference>
<comment type="cofactor">
    <cofactor evidence="1">
        <name>Mn(2+)</name>
        <dbReference type="ChEBI" id="CHEBI:29035"/>
    </cofactor>
</comment>
<dbReference type="AlphaFoldDB" id="A0A3L9Y3N0"/>
<dbReference type="GO" id="GO:0019693">
    <property type="term" value="P:ribose phosphate metabolic process"/>
    <property type="evidence" value="ECO:0007669"/>
    <property type="project" value="TreeGrafter"/>
</dbReference>
<dbReference type="Pfam" id="PF00293">
    <property type="entry name" value="NUDIX"/>
    <property type="match status" value="1"/>
</dbReference>
<dbReference type="PROSITE" id="PS51462">
    <property type="entry name" value="NUDIX"/>
    <property type="match status" value="1"/>
</dbReference>
<feature type="domain" description="Nudix hydrolase" evidence="5">
    <location>
        <begin position="10"/>
        <end position="154"/>
    </location>
</feature>
<dbReference type="OrthoDB" id="9816040at2"/>
<gene>
    <name evidence="4" type="primary">rppH</name>
    <name evidence="4" type="synonym">nudH</name>
    <name evidence="6" type="ORF">D9R08_00250</name>
</gene>
<dbReference type="CDD" id="cd03671">
    <property type="entry name" value="NUDIX_Ap4A_hydrolase_plant_like"/>
    <property type="match status" value="1"/>
</dbReference>
<dbReference type="InterPro" id="IPR022927">
    <property type="entry name" value="RppH"/>
</dbReference>
<comment type="function">
    <text evidence="4">Accelerates the degradation of transcripts by removing pyrophosphate from the 5'-end of triphosphorylated RNA, leading to a more labile monophosphorylated state that can stimulate subsequent ribonuclease cleavage.</text>
</comment>
<evidence type="ECO:0000256" key="2">
    <source>
        <dbReference type="ARBA" id="ARBA00001946"/>
    </source>
</evidence>
<keyword evidence="7" id="KW-1185">Reference proteome</keyword>
<dbReference type="Gene3D" id="3.90.79.10">
    <property type="entry name" value="Nucleoside Triphosphate Pyrophosphohydrolase"/>
    <property type="match status" value="1"/>
</dbReference>
<proteinExistence type="inferred from homology"/>
<dbReference type="RefSeq" id="WP_121896014.1">
    <property type="nucleotide sequence ID" value="NZ_RCNT01000001.1"/>
</dbReference>
<evidence type="ECO:0000256" key="1">
    <source>
        <dbReference type="ARBA" id="ARBA00001936"/>
    </source>
</evidence>
<feature type="short sequence motif" description="Nudix box" evidence="4">
    <location>
        <begin position="44"/>
        <end position="65"/>
    </location>
</feature>
<reference evidence="6 7" key="1">
    <citation type="submission" date="2018-10" db="EMBL/GenBank/DDBJ databases">
        <authorList>
            <person name="Jung H.S."/>
            <person name="Jeon C.O."/>
        </authorList>
    </citation>
    <scope>NUCLEOTIDE SEQUENCE [LARGE SCALE GENOMIC DNA]</scope>
    <source>
        <strain evidence="6 7">MA-7-27</strain>
    </source>
</reference>
<dbReference type="GO" id="GO:0006753">
    <property type="term" value="P:nucleoside phosphate metabolic process"/>
    <property type="evidence" value="ECO:0007669"/>
    <property type="project" value="TreeGrafter"/>
</dbReference>
<dbReference type="PRINTS" id="PR00502">
    <property type="entry name" value="NUDIXFAMILY"/>
</dbReference>
<dbReference type="PANTHER" id="PTHR11839:SF22">
    <property type="entry name" value="NUDIX HYDROLASE 26, CHLOROPLASTIC"/>
    <property type="match status" value="1"/>
</dbReference>
<dbReference type="PROSITE" id="PS00893">
    <property type="entry name" value="NUDIX_BOX"/>
    <property type="match status" value="1"/>
</dbReference>